<dbReference type="Pfam" id="PF20431">
    <property type="entry name" value="E_motif"/>
    <property type="match status" value="1"/>
</dbReference>
<evidence type="ECO:0000256" key="2">
    <source>
        <dbReference type="PROSITE-ProRule" id="PRU00708"/>
    </source>
</evidence>
<dbReference type="Gene3D" id="1.25.40.10">
    <property type="entry name" value="Tetratricopeptide repeat domain"/>
    <property type="match status" value="3"/>
</dbReference>
<feature type="repeat" description="PPR" evidence="2">
    <location>
        <begin position="305"/>
        <end position="339"/>
    </location>
</feature>
<feature type="repeat" description="PPR" evidence="2">
    <location>
        <begin position="202"/>
        <end position="236"/>
    </location>
</feature>
<dbReference type="FunFam" id="1.25.40.10:FF:002166">
    <property type="entry name" value="Pentatricopeptide (PPR) repeat-containing protein-like"/>
    <property type="match status" value="1"/>
</dbReference>
<keyword evidence="4" id="KW-1185">Reference proteome</keyword>
<protein>
    <recommendedName>
        <fullName evidence="5">Pentatricopeptide repeat-containing protein</fullName>
    </recommendedName>
</protein>
<dbReference type="PANTHER" id="PTHR47926:SF347">
    <property type="entry name" value="PENTATRICOPEPTIDE REPEAT-CONTAINING PROTEIN"/>
    <property type="match status" value="1"/>
</dbReference>
<dbReference type="Pfam" id="PF13041">
    <property type="entry name" value="PPR_2"/>
    <property type="match status" value="2"/>
</dbReference>
<dbReference type="NCBIfam" id="TIGR00756">
    <property type="entry name" value="PPR"/>
    <property type="match status" value="4"/>
</dbReference>
<gene>
    <name evidence="3" type="ORF">L1049_024567</name>
</gene>
<dbReference type="InterPro" id="IPR046960">
    <property type="entry name" value="PPR_At4g14850-like_plant"/>
</dbReference>
<comment type="caution">
    <text evidence="3">The sequence shown here is derived from an EMBL/GenBank/DDBJ whole genome shotgun (WGS) entry which is preliminary data.</text>
</comment>
<feature type="repeat" description="PPR" evidence="2">
    <location>
        <begin position="101"/>
        <end position="135"/>
    </location>
</feature>
<dbReference type="Proteomes" id="UP001415857">
    <property type="component" value="Unassembled WGS sequence"/>
</dbReference>
<sequence length="519" mass="58091">MHGLYKQAKLQAVTRAAFTSIRFFLSQATFMRSHRDSYDYTYLLQHCIGTKSIKQVHAQIIIGGFEQNPFVATKLVGKYTECSDSNMVDARKVFDCLWDRDVFMWNMVIQGYANLGPFVEALNVYVAMRGSGVSANRYTYPFVLKACGAMKDRRKGQVIHGQVVKSGFDSDVFVGNALVAFYAKCQEVETSRRVFDGIPQKDIVTWNSMISGYTVNGYADEALVLFHAMLKDETIRGPDSATLVGVLPACVQEAATQEGLWIHSYIIKSGMEVDAALGSGLISMYANCGRLKSAQDVFDRISDKNIVVWNAMIRCYGMHGHADEALKMFSELVEIGLRPDSVIFLCLLSTCSHAGKVAKGWELFERMGDYGIEKNDQHYACMVDLLGRAGFLGEAVEFIKTMPVRAGKDVYGALLGACRIHNNIELAEEVAGKLFVMDPDNAGRYIILAKMYEDVGRWEDAATMRKTLGEKKIRKPFGCSSIEVDCVRHTFGVEDESHPFTEQIFDTLERLDRIMEKSQ</sequence>
<dbReference type="EMBL" id="JBBPBK010000005">
    <property type="protein sequence ID" value="KAK9285376.1"/>
    <property type="molecule type" value="Genomic_DNA"/>
</dbReference>
<dbReference type="GO" id="GO:0009451">
    <property type="term" value="P:RNA modification"/>
    <property type="evidence" value="ECO:0007669"/>
    <property type="project" value="InterPro"/>
</dbReference>
<dbReference type="Pfam" id="PF01535">
    <property type="entry name" value="PPR"/>
    <property type="match status" value="2"/>
</dbReference>
<dbReference type="PANTHER" id="PTHR47926">
    <property type="entry name" value="PENTATRICOPEPTIDE REPEAT-CONTAINING PROTEIN"/>
    <property type="match status" value="1"/>
</dbReference>
<dbReference type="InterPro" id="IPR011990">
    <property type="entry name" value="TPR-like_helical_dom_sf"/>
</dbReference>
<reference evidence="3 4" key="1">
    <citation type="journal article" date="2024" name="Plant J.">
        <title>Genome sequences and population genomics reveal climatic adaptation and genomic divergence between two closely related sweetgum species.</title>
        <authorList>
            <person name="Xu W.Q."/>
            <person name="Ren C.Q."/>
            <person name="Zhang X.Y."/>
            <person name="Comes H.P."/>
            <person name="Liu X.H."/>
            <person name="Li Y.G."/>
            <person name="Kettle C.J."/>
            <person name="Jalonen R."/>
            <person name="Gaisberger H."/>
            <person name="Ma Y.Z."/>
            <person name="Qiu Y.X."/>
        </authorList>
    </citation>
    <scope>NUCLEOTIDE SEQUENCE [LARGE SCALE GENOMIC DNA]</scope>
    <source>
        <strain evidence="3">Hangzhou</strain>
    </source>
</reference>
<evidence type="ECO:0000256" key="1">
    <source>
        <dbReference type="ARBA" id="ARBA00022737"/>
    </source>
</evidence>
<dbReference type="FunFam" id="1.25.40.10:FF:000470">
    <property type="entry name" value="Pentatricopeptide repeat-containing protein At5g66520"/>
    <property type="match status" value="1"/>
</dbReference>
<evidence type="ECO:0000313" key="3">
    <source>
        <dbReference type="EMBL" id="KAK9285376.1"/>
    </source>
</evidence>
<organism evidence="3 4">
    <name type="scientific">Liquidambar formosana</name>
    <name type="common">Formosan gum</name>
    <dbReference type="NCBI Taxonomy" id="63359"/>
    <lineage>
        <taxon>Eukaryota</taxon>
        <taxon>Viridiplantae</taxon>
        <taxon>Streptophyta</taxon>
        <taxon>Embryophyta</taxon>
        <taxon>Tracheophyta</taxon>
        <taxon>Spermatophyta</taxon>
        <taxon>Magnoliopsida</taxon>
        <taxon>eudicotyledons</taxon>
        <taxon>Gunneridae</taxon>
        <taxon>Pentapetalae</taxon>
        <taxon>Saxifragales</taxon>
        <taxon>Altingiaceae</taxon>
        <taxon>Liquidambar</taxon>
    </lineage>
</organism>
<dbReference type="GO" id="GO:0003723">
    <property type="term" value="F:RNA binding"/>
    <property type="evidence" value="ECO:0007669"/>
    <property type="project" value="InterPro"/>
</dbReference>
<keyword evidence="1" id="KW-0677">Repeat</keyword>
<proteinExistence type="predicted"/>
<name>A0AAP0S0U0_LIQFO</name>
<dbReference type="PROSITE" id="PS51375">
    <property type="entry name" value="PPR"/>
    <property type="match status" value="4"/>
</dbReference>
<dbReference type="FunFam" id="1.25.40.10:FF:001566">
    <property type="entry name" value="Tetratricopeptide repeat (TPR)-like superfamily protein"/>
    <property type="match status" value="1"/>
</dbReference>
<evidence type="ECO:0000313" key="4">
    <source>
        <dbReference type="Proteomes" id="UP001415857"/>
    </source>
</evidence>
<evidence type="ECO:0008006" key="5">
    <source>
        <dbReference type="Google" id="ProtNLM"/>
    </source>
</evidence>
<dbReference type="SUPFAM" id="SSF48452">
    <property type="entry name" value="TPR-like"/>
    <property type="match status" value="1"/>
</dbReference>
<accession>A0AAP0S0U0</accession>
<feature type="repeat" description="PPR" evidence="2">
    <location>
        <begin position="340"/>
        <end position="374"/>
    </location>
</feature>
<dbReference type="InterPro" id="IPR046848">
    <property type="entry name" value="E_motif"/>
</dbReference>
<dbReference type="InterPro" id="IPR002885">
    <property type="entry name" value="PPR_rpt"/>
</dbReference>
<dbReference type="AlphaFoldDB" id="A0AAP0S0U0"/>